<dbReference type="EMBL" id="JAGKSQ010000002">
    <property type="protein sequence ID" value="MBP3950928.1"/>
    <property type="molecule type" value="Genomic_DNA"/>
</dbReference>
<keyword evidence="6" id="KW-1185">Reference proteome</keyword>
<dbReference type="PANTHER" id="PTHR43280:SF28">
    <property type="entry name" value="HTH-TYPE TRANSCRIPTIONAL ACTIVATOR RHAS"/>
    <property type="match status" value="1"/>
</dbReference>
<dbReference type="PRINTS" id="PR00032">
    <property type="entry name" value="HTHARAC"/>
</dbReference>
<dbReference type="InterPro" id="IPR009057">
    <property type="entry name" value="Homeodomain-like_sf"/>
</dbReference>
<evidence type="ECO:0000256" key="3">
    <source>
        <dbReference type="ARBA" id="ARBA00023163"/>
    </source>
</evidence>
<keyword evidence="2" id="KW-0238">DNA-binding</keyword>
<feature type="domain" description="HTH araC/xylS-type" evidence="4">
    <location>
        <begin position="190"/>
        <end position="288"/>
    </location>
</feature>
<protein>
    <submittedName>
        <fullName evidence="5">Helix-turn-helix transcriptional regulator</fullName>
    </submittedName>
</protein>
<dbReference type="Gene3D" id="1.10.10.60">
    <property type="entry name" value="Homeodomain-like"/>
    <property type="match status" value="2"/>
</dbReference>
<keyword evidence="3" id="KW-0804">Transcription</keyword>
<reference evidence="5" key="1">
    <citation type="submission" date="2021-03" db="EMBL/GenBank/DDBJ databases">
        <title>Bacillus suaedae sp. nov., isolated from Suaeda aralocaspica.</title>
        <authorList>
            <person name="Lei R.F.R."/>
        </authorList>
    </citation>
    <scope>NUCLEOTIDE SEQUENCE</scope>
    <source>
        <strain evidence="5">YZJH907-2</strain>
    </source>
</reference>
<dbReference type="InterPro" id="IPR003313">
    <property type="entry name" value="AraC-bd"/>
</dbReference>
<gene>
    <name evidence="5" type="ORF">J7W16_07240</name>
</gene>
<dbReference type="InterPro" id="IPR018062">
    <property type="entry name" value="HTH_AraC-typ_CS"/>
</dbReference>
<dbReference type="PANTHER" id="PTHR43280">
    <property type="entry name" value="ARAC-FAMILY TRANSCRIPTIONAL REGULATOR"/>
    <property type="match status" value="1"/>
</dbReference>
<dbReference type="SMART" id="SM00342">
    <property type="entry name" value="HTH_ARAC"/>
    <property type="match status" value="1"/>
</dbReference>
<evidence type="ECO:0000256" key="1">
    <source>
        <dbReference type="ARBA" id="ARBA00023015"/>
    </source>
</evidence>
<evidence type="ECO:0000256" key="2">
    <source>
        <dbReference type="ARBA" id="ARBA00023125"/>
    </source>
</evidence>
<dbReference type="PROSITE" id="PS00041">
    <property type="entry name" value="HTH_ARAC_FAMILY_1"/>
    <property type="match status" value="1"/>
</dbReference>
<dbReference type="PROSITE" id="PS01124">
    <property type="entry name" value="HTH_ARAC_FAMILY_2"/>
    <property type="match status" value="1"/>
</dbReference>
<keyword evidence="1" id="KW-0805">Transcription regulation</keyword>
<dbReference type="RefSeq" id="WP_210596600.1">
    <property type="nucleotide sequence ID" value="NZ_JAGKSQ010000002.1"/>
</dbReference>
<organism evidence="5 6">
    <name type="scientific">Halalkalibacter suaedae</name>
    <dbReference type="NCBI Taxonomy" id="2822140"/>
    <lineage>
        <taxon>Bacteria</taxon>
        <taxon>Bacillati</taxon>
        <taxon>Bacillota</taxon>
        <taxon>Bacilli</taxon>
        <taxon>Bacillales</taxon>
        <taxon>Bacillaceae</taxon>
        <taxon>Halalkalibacter</taxon>
    </lineage>
</organism>
<evidence type="ECO:0000313" key="5">
    <source>
        <dbReference type="EMBL" id="MBP3950928.1"/>
    </source>
</evidence>
<comment type="caution">
    <text evidence="5">The sequence shown here is derived from an EMBL/GenBank/DDBJ whole genome shotgun (WGS) entry which is preliminary data.</text>
</comment>
<sequence>MRLTANEGQAKYGVYGFRFFDTGPNHVANLRVVGREELKPGDLYDWHGLKRKDVDTYVFQYTIAGFGMIDMDGMTYSVEPGEAFVVKVPSEHRYYFPEESKGWDFVFLTLEGHEAAKCWELIGNQQGPVIKVPPDSKLIDLVFEIYQSTKEDKITDPYYASAKAYEFIMEGYRFVRSIEEAEDPLSQQMTKALSFIHSHYHEPLTLDEIASVSGYSRFYFIKQFKQKLKMPPMQYLTKIRIQKAVGLLRSTDATVTDISEKVGFSNANYFNKVFRKTMGVSAGAFRDNKHSIGIDHLIIDKAGSYPSLADEGESV</sequence>
<evidence type="ECO:0000259" key="4">
    <source>
        <dbReference type="PROSITE" id="PS01124"/>
    </source>
</evidence>
<dbReference type="Pfam" id="PF12833">
    <property type="entry name" value="HTH_18"/>
    <property type="match status" value="1"/>
</dbReference>
<dbReference type="SUPFAM" id="SSF46689">
    <property type="entry name" value="Homeodomain-like"/>
    <property type="match status" value="2"/>
</dbReference>
<dbReference type="InterPro" id="IPR020449">
    <property type="entry name" value="Tscrpt_reg_AraC-type_HTH"/>
</dbReference>
<accession>A0A940WV90</accession>
<evidence type="ECO:0000313" key="6">
    <source>
        <dbReference type="Proteomes" id="UP000678228"/>
    </source>
</evidence>
<dbReference type="Gene3D" id="2.60.120.280">
    <property type="entry name" value="Regulatory protein AraC"/>
    <property type="match status" value="1"/>
</dbReference>
<proteinExistence type="predicted"/>
<dbReference type="InterPro" id="IPR018060">
    <property type="entry name" value="HTH_AraC"/>
</dbReference>
<name>A0A940WV90_9BACI</name>
<dbReference type="AlphaFoldDB" id="A0A940WV90"/>
<dbReference type="Proteomes" id="UP000678228">
    <property type="component" value="Unassembled WGS sequence"/>
</dbReference>
<dbReference type="SUPFAM" id="SSF51215">
    <property type="entry name" value="Regulatory protein AraC"/>
    <property type="match status" value="1"/>
</dbReference>
<dbReference type="InterPro" id="IPR037923">
    <property type="entry name" value="HTH-like"/>
</dbReference>
<dbReference type="Pfam" id="PF02311">
    <property type="entry name" value="AraC_binding"/>
    <property type="match status" value="1"/>
</dbReference>
<dbReference type="GO" id="GO:0003700">
    <property type="term" value="F:DNA-binding transcription factor activity"/>
    <property type="evidence" value="ECO:0007669"/>
    <property type="project" value="InterPro"/>
</dbReference>
<dbReference type="GO" id="GO:0043565">
    <property type="term" value="F:sequence-specific DNA binding"/>
    <property type="evidence" value="ECO:0007669"/>
    <property type="project" value="InterPro"/>
</dbReference>